<dbReference type="Proteomes" id="UP000694892">
    <property type="component" value="Unassembled WGS sequence"/>
</dbReference>
<organism evidence="1">
    <name type="scientific">Xenopus laevis</name>
    <name type="common">African clawed frog</name>
    <dbReference type="NCBI Taxonomy" id="8355"/>
    <lineage>
        <taxon>Eukaryota</taxon>
        <taxon>Metazoa</taxon>
        <taxon>Chordata</taxon>
        <taxon>Craniata</taxon>
        <taxon>Vertebrata</taxon>
        <taxon>Euteleostomi</taxon>
        <taxon>Amphibia</taxon>
        <taxon>Batrachia</taxon>
        <taxon>Anura</taxon>
        <taxon>Pipoidea</taxon>
        <taxon>Pipidae</taxon>
        <taxon>Xenopodinae</taxon>
        <taxon>Xenopus</taxon>
        <taxon>Xenopus</taxon>
    </lineage>
</organism>
<dbReference type="EMBL" id="KV483218">
    <property type="protein sequence ID" value="OCT55569.1"/>
    <property type="molecule type" value="Genomic_DNA"/>
</dbReference>
<name>A0A974BP55_XENLA</name>
<accession>A0A974BP55</accession>
<reference evidence="1" key="1">
    <citation type="submission" date="2016-05" db="EMBL/GenBank/DDBJ databases">
        <title>WGS assembly of Xenopus laevis.</title>
        <authorList>
            <person name="Session A."/>
            <person name="Uno Y."/>
            <person name="Kwon T."/>
            <person name="Chapman J."/>
            <person name="Toyoda A."/>
            <person name="Takahashi S."/>
            <person name="Fukui A."/>
            <person name="Hikosaka A."/>
            <person name="Putnam N."/>
            <person name="Stites J."/>
            <person name="Van Heeringen S."/>
            <person name="Quigley I."/>
            <person name="Heinz S."/>
            <person name="Hellsten U."/>
            <person name="Lyons J."/>
            <person name="Suzuki A."/>
            <person name="Kondo M."/>
            <person name="Ogino H."/>
            <person name="Ochi H."/>
            <person name="Bogdanovic O."/>
            <person name="Lister R."/>
            <person name="Georgiou G."/>
            <person name="Paranjpe S."/>
            <person name="Van Kruijsbergen I."/>
            <person name="Mozaffari S."/>
            <person name="Shu S."/>
            <person name="Schmutz J."/>
            <person name="Jenkins J."/>
            <person name="Grimwood J."/>
            <person name="Carlson J."/>
            <person name="Mitros T."/>
            <person name="Simakov O."/>
            <person name="Heald R."/>
            <person name="Miller K."/>
            <person name="Haudenschild C."/>
            <person name="Kuroki Y."/>
            <person name="Tanaka T."/>
            <person name="Michiue T."/>
            <person name="Watanabe M."/>
            <person name="Kinoshita T."/>
            <person name="Ohta Y."/>
            <person name="Mawaribuchi S."/>
            <person name="Suzuki Y."/>
            <person name="Haramoto Y."/>
            <person name="Yamamoto T."/>
            <person name="Takagi C."/>
            <person name="Kitzman J."/>
            <person name="Shendure J."/>
            <person name="Nakayama T."/>
            <person name="Izutsu Y."/>
            <person name="Robert J."/>
            <person name="Dichmann D."/>
            <person name="Flajnik M."/>
            <person name="Houston D."/>
            <person name="Marcotte E."/>
            <person name="Wallingford J."/>
            <person name="Ito Y."/>
            <person name="Asashima M."/>
            <person name="Ueno N."/>
            <person name="Matsuda Y."/>
            <person name="Jan Veenstra G."/>
            <person name="Fujiyama A."/>
            <person name="Harland R."/>
            <person name="Taira M."/>
            <person name="Rokhsar D.S."/>
        </authorList>
    </citation>
    <scope>NUCLEOTIDE SEQUENCE</scope>
    <source>
        <strain evidence="1">J</strain>
        <tissue evidence="1">Blood</tissue>
    </source>
</reference>
<protein>
    <submittedName>
        <fullName evidence="1">Uncharacterized protein</fullName>
    </submittedName>
</protein>
<evidence type="ECO:0000313" key="1">
    <source>
        <dbReference type="EMBL" id="OCT55569.1"/>
    </source>
</evidence>
<dbReference type="AlphaFoldDB" id="A0A974BP55"/>
<sequence length="80" mass="9019">MRFVHPLSISQINFQIKVLGRIVLPTALHCILENGATIPPLLLDGAQVLPILLTPHLVGFVRQLWCIFSFRRISLISQFS</sequence>
<gene>
    <name evidence="1" type="ORF">XELAEV_18000525mg</name>
</gene>
<proteinExistence type="predicted"/>